<dbReference type="Pfam" id="PF20248">
    <property type="entry name" value="DUF6603"/>
    <property type="match status" value="1"/>
</dbReference>
<keyword evidence="4" id="KW-1185">Reference proteome</keyword>
<sequence>MGLSSADQVPDLLTKDKAIDQNQWGSVITQAKDYLTFDANSSSSGTSPQFFGFSFTSTANNADFQTTQDVLQDNHNGLLLGLDTTKSTNFQQPLSAVLSAFGIPDLGSGSLNEIVSEVEKSGNVTIASSSTDLYRNGLWIFPQDATTLQIAVRLSFSLSQVDFANGTDFMSTLASALKSDFGITVPQLNIPHTDLVMIFTSIANWTASGKTSTSNYSLAVKLPEIGGKFDFYVSLDNFAENNGKETILALKQTPSNSTMLSTSSFSGIGMPPNIDDAIPQWDNIFSTIFLWYADVNVTDKAWEVAIILEIPISGTKPLPIFLKYQSSKETFSGGIWTMKGVNASNDVTPGFPIDNDSGLLLPTYQEYHGLPSGFSKPPLAFVDLNSVLDLTLPAGLPTHLIQGTVFYSGKDNQNGKTLDIVLDLEAPSQKDSSSVPTPFTWVDAQFKYSKTSTPATTKLEVVSNFQLTGSNIPPATMIVDLKYNNDPHNGKSWSLTGDVNNLNFALLSQFADPGLMSVMQKVVLTNVHVEYSYKNSSSSETSTTPPSATAFLFTGEIDLTNQSTGKGLKLDMFYQYANKTEAAQQLIENLSTRVPPITAPSGLEPPSTDGTTAAWAFDAFLSPLTDTGNATLGDVIDAIIDNNLPSFIKSVPLSNTGGQNIVTVKAYKDIQDGNEVVVFLFDVSLGILEFTFVQVASNAAPSSGSNSNESNSTTRILRLSIGQLPLFSNLPVIKELPQPYQLLTYCWASQDVPKDQLDPLKDKYMLYYKVTDQNQKIALKQGHHFIVINNNACVLDHIFTTDTAPSTSSQSSSGVVGKRVVATNKPLLLKSDAEDPADPTDDATNPPTKGTLKKDSSFLSISGVGLQYSQGTLWLFLDASITLGPIEMDLIGLGIGLKLIGNGAINLSDLSNLSSDADALKKALSFQLHGLAMDFNQPPVLIAGVFEHIVTATLDAYRGGIAVGVEPYDFVAVGEYAEVTENNNTYKSIFIYAKLDGPLIDLEIAIIEGVRLGFGYNSFVRTPTVQELAQFPFISDSGVSTAGTNPMAILTAMRGGDNPWVQVKQDSYWFAFGFSVSAFDIITATAVALLEFTSQGVVVSIFADVIGQMPPSTPRSDCLVYVELLMNAELNFIYDYFFVQAALAPTSFLLVPECHLSGGFAMGTWFGTSNYAGDWVFTIGGYHRQFQPPSYYPQPDRLQISFQIGDNMSLIGQGYFAITPKAVMGGCAIYIKLSVGPVSAHLNCAFDAIVQFHPLHYIIDFWVDVGVSCHVHVLFVSFDVSIDIGADLHIEGPSFGGKAHVDFWFFGFDVYFGASPSPPPPIPLKDFYEILQKAGPPAEPPTDDSTSTGYDIQLKYTLEDGAFPATPAPTPAGTKAPFPSSGQTAPWRVRASFAFRISSVFAISSATLIGETDAADAQVPANASANQTITSIPMQVTTPIQSPLDVVVTFLDGPSNDNLISGWQASFVVKDVPTALWGDPNLPPDPLNKTQKGTVSLQMAVDIASPPPLLSKSKIPPVNATDISRLHITPDSELKPTETQSAMQPATLDKTPSTWPAMETAWESAAQTNSGVAADLAAACMTVLFWNQPAPDVAQKTQGMNAKPWVLNSAFPTRLVAGTGQKDVGDGLVNTYLALPRVVAV</sequence>
<protein>
    <recommendedName>
        <fullName evidence="2">DUF6603 domain-containing protein</fullName>
    </recommendedName>
</protein>
<evidence type="ECO:0000259" key="2">
    <source>
        <dbReference type="Pfam" id="PF20248"/>
    </source>
</evidence>
<dbReference type="OrthoDB" id="5352492at2759"/>
<evidence type="ECO:0000256" key="1">
    <source>
        <dbReference type="SAM" id="MobiDB-lite"/>
    </source>
</evidence>
<evidence type="ECO:0000313" key="4">
    <source>
        <dbReference type="Proteomes" id="UP000250266"/>
    </source>
</evidence>
<dbReference type="InterPro" id="IPR046538">
    <property type="entry name" value="DUF6603"/>
</dbReference>
<evidence type="ECO:0000313" key="3">
    <source>
        <dbReference type="EMBL" id="OCK78376.1"/>
    </source>
</evidence>
<organism evidence="3 4">
    <name type="scientific">Lepidopterella palustris CBS 459.81</name>
    <dbReference type="NCBI Taxonomy" id="1314670"/>
    <lineage>
        <taxon>Eukaryota</taxon>
        <taxon>Fungi</taxon>
        <taxon>Dikarya</taxon>
        <taxon>Ascomycota</taxon>
        <taxon>Pezizomycotina</taxon>
        <taxon>Dothideomycetes</taxon>
        <taxon>Pleosporomycetidae</taxon>
        <taxon>Mytilinidiales</taxon>
        <taxon>Argynnaceae</taxon>
        <taxon>Lepidopterella</taxon>
    </lineage>
</organism>
<proteinExistence type="predicted"/>
<dbReference type="Proteomes" id="UP000250266">
    <property type="component" value="Unassembled WGS sequence"/>
</dbReference>
<accession>A0A8E2E6M0</accession>
<reference evidence="3 4" key="1">
    <citation type="journal article" date="2016" name="Nat. Commun.">
        <title>Ectomycorrhizal ecology is imprinted in the genome of the dominant symbiotic fungus Cenococcum geophilum.</title>
        <authorList>
            <consortium name="DOE Joint Genome Institute"/>
            <person name="Peter M."/>
            <person name="Kohler A."/>
            <person name="Ohm R.A."/>
            <person name="Kuo A."/>
            <person name="Krutzmann J."/>
            <person name="Morin E."/>
            <person name="Arend M."/>
            <person name="Barry K.W."/>
            <person name="Binder M."/>
            <person name="Choi C."/>
            <person name="Clum A."/>
            <person name="Copeland A."/>
            <person name="Grisel N."/>
            <person name="Haridas S."/>
            <person name="Kipfer T."/>
            <person name="LaButti K."/>
            <person name="Lindquist E."/>
            <person name="Lipzen A."/>
            <person name="Maire R."/>
            <person name="Meier B."/>
            <person name="Mihaltcheva S."/>
            <person name="Molinier V."/>
            <person name="Murat C."/>
            <person name="Poggeler S."/>
            <person name="Quandt C.A."/>
            <person name="Sperisen C."/>
            <person name="Tritt A."/>
            <person name="Tisserant E."/>
            <person name="Crous P.W."/>
            <person name="Henrissat B."/>
            <person name="Nehls U."/>
            <person name="Egli S."/>
            <person name="Spatafora J.W."/>
            <person name="Grigoriev I.V."/>
            <person name="Martin F.M."/>
        </authorList>
    </citation>
    <scope>NUCLEOTIDE SEQUENCE [LARGE SCALE GENOMIC DNA]</scope>
    <source>
        <strain evidence="3 4">CBS 459.81</strain>
    </source>
</reference>
<name>A0A8E2E6M0_9PEZI</name>
<feature type="domain" description="DUF6603" evidence="2">
    <location>
        <begin position="853"/>
        <end position="1332"/>
    </location>
</feature>
<feature type="region of interest" description="Disordered" evidence="1">
    <location>
        <begin position="831"/>
        <end position="852"/>
    </location>
</feature>
<gene>
    <name evidence="3" type="ORF">K432DRAFT_406524</name>
</gene>
<dbReference type="EMBL" id="KV745063">
    <property type="protein sequence ID" value="OCK78376.1"/>
    <property type="molecule type" value="Genomic_DNA"/>
</dbReference>